<keyword evidence="4" id="KW-0238">DNA-binding</keyword>
<evidence type="ECO:0000256" key="4">
    <source>
        <dbReference type="ARBA" id="ARBA00023125"/>
    </source>
</evidence>
<keyword evidence="2" id="KW-0863">Zinc-finger</keyword>
<proteinExistence type="predicted"/>
<accession>A0A1I8GED3</accession>
<keyword evidence="6" id="KW-1185">Reference proteome</keyword>
<dbReference type="WBParaSite" id="maker-uti_cns_0001743-snap-gene-1.14-mRNA-1">
    <property type="protein sequence ID" value="maker-uti_cns_0001743-snap-gene-1.14-mRNA-1"/>
    <property type="gene ID" value="maker-uti_cns_0001743-snap-gene-1.14"/>
</dbReference>
<dbReference type="GO" id="GO:0008270">
    <property type="term" value="F:zinc ion binding"/>
    <property type="evidence" value="ECO:0007669"/>
    <property type="project" value="UniProtKB-KW"/>
</dbReference>
<dbReference type="Proteomes" id="UP000095280">
    <property type="component" value="Unplaced"/>
</dbReference>
<keyword evidence="3" id="KW-0862">Zinc</keyword>
<dbReference type="InterPro" id="IPR006612">
    <property type="entry name" value="THAP_Znf"/>
</dbReference>
<evidence type="ECO:0000259" key="5">
    <source>
        <dbReference type="Pfam" id="PF05485"/>
    </source>
</evidence>
<evidence type="ECO:0000256" key="1">
    <source>
        <dbReference type="ARBA" id="ARBA00022723"/>
    </source>
</evidence>
<dbReference type="AlphaFoldDB" id="A0A1I8GED3"/>
<reference evidence="7" key="1">
    <citation type="submission" date="2016-11" db="UniProtKB">
        <authorList>
            <consortium name="WormBaseParasite"/>
        </authorList>
    </citation>
    <scope>IDENTIFICATION</scope>
</reference>
<feature type="domain" description="THAP-type" evidence="5">
    <location>
        <begin position="28"/>
        <end position="94"/>
    </location>
</feature>
<dbReference type="GO" id="GO:0003677">
    <property type="term" value="F:DNA binding"/>
    <property type="evidence" value="ECO:0007669"/>
    <property type="project" value="UniProtKB-KW"/>
</dbReference>
<evidence type="ECO:0000256" key="3">
    <source>
        <dbReference type="ARBA" id="ARBA00022833"/>
    </source>
</evidence>
<name>A0A1I8GED3_9PLAT</name>
<organism evidence="6 7">
    <name type="scientific">Macrostomum lignano</name>
    <dbReference type="NCBI Taxonomy" id="282301"/>
    <lineage>
        <taxon>Eukaryota</taxon>
        <taxon>Metazoa</taxon>
        <taxon>Spiralia</taxon>
        <taxon>Lophotrochozoa</taxon>
        <taxon>Platyhelminthes</taxon>
        <taxon>Rhabditophora</taxon>
        <taxon>Macrostomorpha</taxon>
        <taxon>Macrostomida</taxon>
        <taxon>Macrostomidae</taxon>
        <taxon>Macrostomum</taxon>
    </lineage>
</organism>
<evidence type="ECO:0000256" key="2">
    <source>
        <dbReference type="ARBA" id="ARBA00022771"/>
    </source>
</evidence>
<dbReference type="Pfam" id="PF05485">
    <property type="entry name" value="THAP"/>
    <property type="match status" value="1"/>
</dbReference>
<keyword evidence="1" id="KW-0479">Metal-binding</keyword>
<evidence type="ECO:0000313" key="7">
    <source>
        <dbReference type="WBParaSite" id="maker-uti_cns_0001743-snap-gene-1.14-mRNA-1"/>
    </source>
</evidence>
<evidence type="ECO:0000313" key="6">
    <source>
        <dbReference type="Proteomes" id="UP000095280"/>
    </source>
</evidence>
<protein>
    <submittedName>
        <fullName evidence="7">THAP-type domain-containing protein</fullName>
    </submittedName>
</protein>
<sequence>MPDNQKVKATEYTRMLNQAPCEKFLRQKLFASYATSKKCEEWARRLYRADLLGKANWHKWACAVVCSLHFTDEMYSCPRLRQESGMQLLTTAFPARNLYKAIP</sequence>